<dbReference type="Proteomes" id="UP000183315">
    <property type="component" value="Unassembled WGS sequence"/>
</dbReference>
<dbReference type="OrthoDB" id="9812349at2"/>
<proteinExistence type="predicted"/>
<dbReference type="InterPro" id="IPR008523">
    <property type="entry name" value="DUF805"/>
</dbReference>
<dbReference type="GO" id="GO:0005886">
    <property type="term" value="C:plasma membrane"/>
    <property type="evidence" value="ECO:0007669"/>
    <property type="project" value="TreeGrafter"/>
</dbReference>
<dbReference type="STRING" id="1043493.SAMN05421637_2286"/>
<dbReference type="Pfam" id="PF05656">
    <property type="entry name" value="DUF805"/>
    <property type="match status" value="1"/>
</dbReference>
<feature type="transmembrane region" description="Helical" evidence="1">
    <location>
        <begin position="107"/>
        <end position="127"/>
    </location>
</feature>
<feature type="transmembrane region" description="Helical" evidence="1">
    <location>
        <begin position="71"/>
        <end position="95"/>
    </location>
</feature>
<dbReference type="PANTHER" id="PTHR34980:SF2">
    <property type="entry name" value="INNER MEMBRANE PROTEIN YHAH-RELATED"/>
    <property type="match status" value="1"/>
</dbReference>
<keyword evidence="1" id="KW-0472">Membrane</keyword>
<keyword evidence="1" id="KW-0812">Transmembrane</keyword>
<keyword evidence="3" id="KW-1185">Reference proteome</keyword>
<dbReference type="eggNOG" id="COG3152">
    <property type="taxonomic scope" value="Bacteria"/>
</dbReference>
<evidence type="ECO:0000313" key="2">
    <source>
        <dbReference type="EMBL" id="SEJ58100.1"/>
    </source>
</evidence>
<gene>
    <name evidence="2" type="ORF">SAMN05421637_2286</name>
</gene>
<reference evidence="3" key="1">
    <citation type="submission" date="2016-10" db="EMBL/GenBank/DDBJ databases">
        <authorList>
            <person name="Varghese N."/>
        </authorList>
    </citation>
    <scope>NUCLEOTIDE SEQUENCE [LARGE SCALE GENOMIC DNA]</scope>
    <source>
        <strain evidence="3">DSM 24868</strain>
    </source>
</reference>
<accession>A0A1H7A894</accession>
<sequence>MGFAEAVAVCFRRFATFRGRARRSEYWWFQLFASVVWLPTMMVAASLWVSALEGSVAPTKDPAIEPDSVRWGLLTLAAVIAFVVVVVIGIPTYAVTARRLHDLDRSAWWLLLAPLSLGFVLMVMAAFPGRRGANRFGPDPRLGAPAHLDVMPG</sequence>
<organism evidence="2 3">
    <name type="scientific">Demequina mangrovi</name>
    <dbReference type="NCBI Taxonomy" id="1043493"/>
    <lineage>
        <taxon>Bacteria</taxon>
        <taxon>Bacillati</taxon>
        <taxon>Actinomycetota</taxon>
        <taxon>Actinomycetes</taxon>
        <taxon>Micrococcales</taxon>
        <taxon>Demequinaceae</taxon>
        <taxon>Demequina</taxon>
    </lineage>
</organism>
<keyword evidence="1" id="KW-1133">Transmembrane helix</keyword>
<evidence type="ECO:0000313" key="3">
    <source>
        <dbReference type="Proteomes" id="UP000183315"/>
    </source>
</evidence>
<dbReference type="RefSeq" id="WP_042214757.1">
    <property type="nucleotide sequence ID" value="NZ_BBLU01000007.1"/>
</dbReference>
<protein>
    <submittedName>
        <fullName evidence="2">Uncharacterized membrane protein YhaH, DUF805 family</fullName>
    </submittedName>
</protein>
<dbReference type="AlphaFoldDB" id="A0A1H7A894"/>
<name>A0A1H7A894_9MICO</name>
<dbReference type="EMBL" id="FNZI01000005">
    <property type="protein sequence ID" value="SEJ58100.1"/>
    <property type="molecule type" value="Genomic_DNA"/>
</dbReference>
<evidence type="ECO:0000256" key="1">
    <source>
        <dbReference type="SAM" id="Phobius"/>
    </source>
</evidence>
<dbReference type="PANTHER" id="PTHR34980">
    <property type="entry name" value="INNER MEMBRANE PROTEIN-RELATED-RELATED"/>
    <property type="match status" value="1"/>
</dbReference>
<feature type="transmembrane region" description="Helical" evidence="1">
    <location>
        <begin position="26"/>
        <end position="51"/>
    </location>
</feature>